<proteinExistence type="predicted"/>
<organism evidence="4 5">
    <name type="scientific">Pseudoduganella guangdongensis</name>
    <dbReference type="NCBI Taxonomy" id="2692179"/>
    <lineage>
        <taxon>Bacteria</taxon>
        <taxon>Pseudomonadati</taxon>
        <taxon>Pseudomonadota</taxon>
        <taxon>Betaproteobacteria</taxon>
        <taxon>Burkholderiales</taxon>
        <taxon>Oxalobacteraceae</taxon>
        <taxon>Telluria group</taxon>
        <taxon>Pseudoduganella</taxon>
    </lineage>
</organism>
<dbReference type="AlphaFoldDB" id="A0A6N9HD57"/>
<sequence>MNTRTFVLQGLALLALSGAAQAQQIYLCVDAEGRKELTDTRKGKNCKPLDLPGAAIPAPSATPGARRSAAPATPAVAPANFPRVDGAEQKARDADRRAILTDELNTESRKLADLRKEFNNGEPERRADERNAAKYQERVAGLKDSIARSEQNVEALKRELANIK</sequence>
<feature type="region of interest" description="Disordered" evidence="1">
    <location>
        <begin position="40"/>
        <end position="99"/>
    </location>
</feature>
<gene>
    <name evidence="4" type="ORF">GTP41_05135</name>
</gene>
<feature type="domain" description="DUF4124" evidence="3">
    <location>
        <begin position="12"/>
        <end position="78"/>
    </location>
</feature>
<dbReference type="InterPro" id="IPR025392">
    <property type="entry name" value="DUF4124"/>
</dbReference>
<keyword evidence="2" id="KW-0732">Signal</keyword>
<feature type="signal peptide" evidence="2">
    <location>
        <begin position="1"/>
        <end position="22"/>
    </location>
</feature>
<dbReference type="RefSeq" id="WP_161024494.1">
    <property type="nucleotide sequence ID" value="NZ_WWCJ01000003.1"/>
</dbReference>
<evidence type="ECO:0000313" key="4">
    <source>
        <dbReference type="EMBL" id="MYN01478.1"/>
    </source>
</evidence>
<name>A0A6N9HD57_9BURK</name>
<accession>A0A6N9HD57</accession>
<feature type="chain" id="PRO_5026825808" evidence="2">
    <location>
        <begin position="23"/>
        <end position="164"/>
    </location>
</feature>
<evidence type="ECO:0000313" key="5">
    <source>
        <dbReference type="Proteomes" id="UP000448575"/>
    </source>
</evidence>
<evidence type="ECO:0000256" key="2">
    <source>
        <dbReference type="SAM" id="SignalP"/>
    </source>
</evidence>
<feature type="compositionally biased region" description="Basic and acidic residues" evidence="1">
    <location>
        <begin position="85"/>
        <end position="99"/>
    </location>
</feature>
<evidence type="ECO:0000259" key="3">
    <source>
        <dbReference type="Pfam" id="PF13511"/>
    </source>
</evidence>
<keyword evidence="5" id="KW-1185">Reference proteome</keyword>
<dbReference type="Pfam" id="PF13511">
    <property type="entry name" value="DUF4124"/>
    <property type="match status" value="1"/>
</dbReference>
<comment type="caution">
    <text evidence="4">The sequence shown here is derived from an EMBL/GenBank/DDBJ whole genome shotgun (WGS) entry which is preliminary data.</text>
</comment>
<protein>
    <submittedName>
        <fullName evidence="4">DUF4124 domain-containing protein</fullName>
    </submittedName>
</protein>
<dbReference type="Proteomes" id="UP000448575">
    <property type="component" value="Unassembled WGS sequence"/>
</dbReference>
<evidence type="ECO:0000256" key="1">
    <source>
        <dbReference type="SAM" id="MobiDB-lite"/>
    </source>
</evidence>
<reference evidence="4 5" key="1">
    <citation type="submission" date="2019-12" db="EMBL/GenBank/DDBJ databases">
        <title>Novel species isolated from a subtropical stream in China.</title>
        <authorList>
            <person name="Lu H."/>
        </authorList>
    </citation>
    <scope>NUCLEOTIDE SEQUENCE [LARGE SCALE GENOMIC DNA]</scope>
    <source>
        <strain evidence="4 5">DS3</strain>
    </source>
</reference>
<dbReference type="EMBL" id="WWCJ01000003">
    <property type="protein sequence ID" value="MYN01478.1"/>
    <property type="molecule type" value="Genomic_DNA"/>
</dbReference>
<feature type="compositionally biased region" description="Low complexity" evidence="1">
    <location>
        <begin position="57"/>
        <end position="79"/>
    </location>
</feature>